<dbReference type="GO" id="GO:0003677">
    <property type="term" value="F:DNA binding"/>
    <property type="evidence" value="ECO:0007669"/>
    <property type="project" value="UniProtKB-KW"/>
</dbReference>
<keyword evidence="2" id="KW-0238">DNA-binding</keyword>
<dbReference type="PANTHER" id="PTHR10245">
    <property type="entry name" value="ENDOTHELIAL DIFFERENTIATION-RELATED FACTOR 1 MULTIPROTEIN BRIDGING FACTOR 1"/>
    <property type="match status" value="1"/>
</dbReference>
<dbReference type="PROSITE" id="PS50943">
    <property type="entry name" value="HTH_CROC1"/>
    <property type="match status" value="1"/>
</dbReference>
<dbReference type="InterPro" id="IPR010982">
    <property type="entry name" value="Lambda_DNA-bd_dom_sf"/>
</dbReference>
<evidence type="ECO:0000259" key="5">
    <source>
        <dbReference type="PROSITE" id="PS50943"/>
    </source>
</evidence>
<organism evidence="6 7">
    <name type="scientific">Armadillidium nasatum</name>
    <dbReference type="NCBI Taxonomy" id="96803"/>
    <lineage>
        <taxon>Eukaryota</taxon>
        <taxon>Metazoa</taxon>
        <taxon>Ecdysozoa</taxon>
        <taxon>Arthropoda</taxon>
        <taxon>Crustacea</taxon>
        <taxon>Multicrustacea</taxon>
        <taxon>Malacostraca</taxon>
        <taxon>Eumalacostraca</taxon>
        <taxon>Peracarida</taxon>
        <taxon>Isopoda</taxon>
        <taxon>Oniscidea</taxon>
        <taxon>Crinocheta</taxon>
        <taxon>Armadillidiidae</taxon>
        <taxon>Armadillidium</taxon>
    </lineage>
</organism>
<name>A0A5N5T7H6_9CRUS</name>
<comment type="caution">
    <text evidence="6">The sequence shown here is derived from an EMBL/GenBank/DDBJ whole genome shotgun (WGS) entry which is preliminary data.</text>
</comment>
<evidence type="ECO:0000313" key="6">
    <source>
        <dbReference type="EMBL" id="KAB7502604.1"/>
    </source>
</evidence>
<dbReference type="OrthoDB" id="10253401at2759"/>
<dbReference type="Gene3D" id="1.10.260.40">
    <property type="entry name" value="lambda repressor-like DNA-binding domains"/>
    <property type="match status" value="1"/>
</dbReference>
<keyword evidence="7" id="KW-1185">Reference proteome</keyword>
<dbReference type="Pfam" id="PF08523">
    <property type="entry name" value="MBF1"/>
    <property type="match status" value="1"/>
</dbReference>
<dbReference type="InterPro" id="IPR001387">
    <property type="entry name" value="Cro/C1-type_HTH"/>
</dbReference>
<sequence>MSESDWDTVTVLRKRPQKASQLKTEQAVNQARRTGQKVETCQKYGAATNKQHQTSLNTAKLDRETEELKHEKITVDVGKLIQQGRQAKGWTQKDLATKINEKPQVVQEYEQGKAVPNQNVLSKLERAVDQFCTASAIARWLPKLEKYSLVNAAEYWYTVMGWPNVQR</sequence>
<dbReference type="SMART" id="SM00530">
    <property type="entry name" value="HTH_XRE"/>
    <property type="match status" value="1"/>
</dbReference>
<feature type="domain" description="HTH cro/C1-type" evidence="5">
    <location>
        <begin position="81"/>
        <end position="127"/>
    </location>
</feature>
<dbReference type="PANTHER" id="PTHR10245:SF15">
    <property type="entry name" value="ENDOTHELIAL DIFFERENTIATION-RELATED FACTOR 1"/>
    <property type="match status" value="1"/>
</dbReference>
<evidence type="ECO:0000313" key="7">
    <source>
        <dbReference type="Proteomes" id="UP000326759"/>
    </source>
</evidence>
<evidence type="ECO:0000256" key="4">
    <source>
        <dbReference type="SAM" id="MobiDB-lite"/>
    </source>
</evidence>
<evidence type="ECO:0000256" key="1">
    <source>
        <dbReference type="ARBA" id="ARBA00023015"/>
    </source>
</evidence>
<keyword evidence="3" id="KW-0804">Transcription</keyword>
<keyword evidence="1" id="KW-0805">Transcription regulation</keyword>
<dbReference type="SUPFAM" id="SSF47413">
    <property type="entry name" value="lambda repressor-like DNA-binding domains"/>
    <property type="match status" value="1"/>
</dbReference>
<dbReference type="EMBL" id="SEYY01007135">
    <property type="protein sequence ID" value="KAB7502604.1"/>
    <property type="molecule type" value="Genomic_DNA"/>
</dbReference>
<proteinExistence type="predicted"/>
<dbReference type="Pfam" id="PF01381">
    <property type="entry name" value="HTH_3"/>
    <property type="match status" value="1"/>
</dbReference>
<dbReference type="AlphaFoldDB" id="A0A5N5T7H6"/>
<accession>A0A5N5T7H6</accession>
<reference evidence="6 7" key="1">
    <citation type="journal article" date="2019" name="PLoS Biol.">
        <title>Sex chromosomes control vertical transmission of feminizing Wolbachia symbionts in an isopod.</title>
        <authorList>
            <person name="Becking T."/>
            <person name="Chebbi M.A."/>
            <person name="Giraud I."/>
            <person name="Moumen B."/>
            <person name="Laverre T."/>
            <person name="Caubet Y."/>
            <person name="Peccoud J."/>
            <person name="Gilbert C."/>
            <person name="Cordaux R."/>
        </authorList>
    </citation>
    <scope>NUCLEOTIDE SEQUENCE [LARGE SCALE GENOMIC DNA]</scope>
    <source>
        <strain evidence="6">ANa2</strain>
        <tissue evidence="6">Whole body excluding digestive tract and cuticle</tissue>
    </source>
</reference>
<dbReference type="InterPro" id="IPR013729">
    <property type="entry name" value="MBF1_N"/>
</dbReference>
<evidence type="ECO:0000256" key="2">
    <source>
        <dbReference type="ARBA" id="ARBA00023125"/>
    </source>
</evidence>
<feature type="region of interest" description="Disordered" evidence="4">
    <location>
        <begin position="1"/>
        <end position="34"/>
    </location>
</feature>
<dbReference type="CDD" id="cd00093">
    <property type="entry name" value="HTH_XRE"/>
    <property type="match status" value="1"/>
</dbReference>
<protein>
    <submittedName>
        <fullName evidence="6">Endothelial differentiation-related factor 1</fullName>
    </submittedName>
</protein>
<evidence type="ECO:0000256" key="3">
    <source>
        <dbReference type="ARBA" id="ARBA00023163"/>
    </source>
</evidence>
<feature type="compositionally biased region" description="Polar residues" evidence="4">
    <location>
        <begin position="18"/>
        <end position="34"/>
    </location>
</feature>
<dbReference type="Proteomes" id="UP000326759">
    <property type="component" value="Unassembled WGS sequence"/>
</dbReference>
<dbReference type="GO" id="GO:0005634">
    <property type="term" value="C:nucleus"/>
    <property type="evidence" value="ECO:0007669"/>
    <property type="project" value="TreeGrafter"/>
</dbReference>
<gene>
    <name evidence="6" type="primary">EDF1</name>
    <name evidence="6" type="ORF">Anas_06175</name>
</gene>